<feature type="domain" description="RNA polymerase sigma-70 region 2" evidence="6">
    <location>
        <begin position="14"/>
        <end position="80"/>
    </location>
</feature>
<evidence type="ECO:0000313" key="7">
    <source>
        <dbReference type="EMBL" id="MBP2258781.1"/>
    </source>
</evidence>
<gene>
    <name evidence="7" type="ORF">J2Z81_002766</name>
</gene>
<evidence type="ECO:0000256" key="5">
    <source>
        <dbReference type="ARBA" id="ARBA00023163"/>
    </source>
</evidence>
<evidence type="ECO:0000256" key="2">
    <source>
        <dbReference type="ARBA" id="ARBA00023015"/>
    </source>
</evidence>
<dbReference type="InterPro" id="IPR014284">
    <property type="entry name" value="RNA_pol_sigma-70_dom"/>
</dbReference>
<evidence type="ECO:0000256" key="1">
    <source>
        <dbReference type="ARBA" id="ARBA00010641"/>
    </source>
</evidence>
<dbReference type="RefSeq" id="WP_226371585.1">
    <property type="nucleotide sequence ID" value="NZ_JAGIKX010000036.1"/>
</dbReference>
<keyword evidence="5" id="KW-0804">Transcription</keyword>
<dbReference type="InterPro" id="IPR039425">
    <property type="entry name" value="RNA_pol_sigma-70-like"/>
</dbReference>
<evidence type="ECO:0000256" key="3">
    <source>
        <dbReference type="ARBA" id="ARBA00023082"/>
    </source>
</evidence>
<keyword evidence="2" id="KW-0805">Transcription regulation</keyword>
<dbReference type="SUPFAM" id="SSF88659">
    <property type="entry name" value="Sigma3 and sigma4 domains of RNA polymerase sigma factors"/>
    <property type="match status" value="1"/>
</dbReference>
<dbReference type="InterPro" id="IPR013325">
    <property type="entry name" value="RNA_pol_sigma_r2"/>
</dbReference>
<evidence type="ECO:0000259" key="6">
    <source>
        <dbReference type="Pfam" id="PF04542"/>
    </source>
</evidence>
<comment type="similarity">
    <text evidence="1">Belongs to the sigma-70 factor family. ECF subfamily.</text>
</comment>
<dbReference type="Gene3D" id="1.10.10.10">
    <property type="entry name" value="Winged helix-like DNA-binding domain superfamily/Winged helix DNA-binding domain"/>
    <property type="match status" value="1"/>
</dbReference>
<keyword evidence="3" id="KW-0731">Sigma factor</keyword>
<protein>
    <submittedName>
        <fullName evidence="7">RNA polymerase sigma factor (Sigma-70 family)</fullName>
    </submittedName>
</protein>
<dbReference type="EMBL" id="JAGIKX010000036">
    <property type="protein sequence ID" value="MBP2258781.1"/>
    <property type="molecule type" value="Genomic_DNA"/>
</dbReference>
<dbReference type="PANTHER" id="PTHR43133">
    <property type="entry name" value="RNA POLYMERASE ECF-TYPE SIGMA FACTO"/>
    <property type="match status" value="1"/>
</dbReference>
<proteinExistence type="inferred from homology"/>
<dbReference type="SUPFAM" id="SSF88946">
    <property type="entry name" value="Sigma2 domain of RNA polymerase sigma factors"/>
    <property type="match status" value="1"/>
</dbReference>
<evidence type="ECO:0000256" key="4">
    <source>
        <dbReference type="ARBA" id="ARBA00023125"/>
    </source>
</evidence>
<dbReference type="Gene3D" id="1.10.1740.10">
    <property type="match status" value="1"/>
</dbReference>
<dbReference type="Proteomes" id="UP001519294">
    <property type="component" value="Unassembled WGS sequence"/>
</dbReference>
<accession>A0ABS4SCE3</accession>
<reference evidence="7 8" key="1">
    <citation type="submission" date="2021-03" db="EMBL/GenBank/DDBJ databases">
        <title>Genomic Encyclopedia of Type Strains, Phase IV (KMG-IV): sequencing the most valuable type-strain genomes for metagenomic binning, comparative biology and taxonomic classification.</title>
        <authorList>
            <person name="Goeker M."/>
        </authorList>
    </citation>
    <scope>NUCLEOTIDE SEQUENCE [LARGE SCALE GENOMIC DNA]</scope>
    <source>
        <strain evidence="7 8">DSM 25790</strain>
    </source>
</reference>
<comment type="caution">
    <text evidence="7">The sequence shown here is derived from an EMBL/GenBank/DDBJ whole genome shotgun (WGS) entry which is preliminary data.</text>
</comment>
<evidence type="ECO:0000313" key="8">
    <source>
        <dbReference type="Proteomes" id="UP001519294"/>
    </source>
</evidence>
<dbReference type="NCBIfam" id="TIGR02937">
    <property type="entry name" value="sigma70-ECF"/>
    <property type="match status" value="1"/>
</dbReference>
<dbReference type="InterPro" id="IPR007627">
    <property type="entry name" value="RNA_pol_sigma70_r2"/>
</dbReference>
<organism evidence="7 8">
    <name type="scientific">Virgibacillus alimentarius</name>
    <dbReference type="NCBI Taxonomy" id="698769"/>
    <lineage>
        <taxon>Bacteria</taxon>
        <taxon>Bacillati</taxon>
        <taxon>Bacillota</taxon>
        <taxon>Bacilli</taxon>
        <taxon>Bacillales</taxon>
        <taxon>Bacillaceae</taxon>
        <taxon>Virgibacillus</taxon>
    </lineage>
</organism>
<dbReference type="InterPro" id="IPR013324">
    <property type="entry name" value="RNA_pol_sigma_r3/r4-like"/>
</dbReference>
<keyword evidence="4" id="KW-0238">DNA-binding</keyword>
<keyword evidence="8" id="KW-1185">Reference proteome</keyword>
<sequence>MDKKFAELSFEEIMKQNERRVHYHIHRLNVRDPHKEFYQEGLVAMWNAYEKYEPDKGPLATYFNYSIRNRMIDLMRKKARALRNDEVFIEEEKKKMDNGNRSCKDRLPLLDFSDIPVDDRSVWKHVRERLTDNQWKWVASFIILELPLKEIARREGVTVEAVKSWGKQARKKLRDAKLKEKLLALVEGA</sequence>
<name>A0ABS4SCE3_9BACI</name>
<dbReference type="PANTHER" id="PTHR43133:SF8">
    <property type="entry name" value="RNA POLYMERASE SIGMA FACTOR HI_1459-RELATED"/>
    <property type="match status" value="1"/>
</dbReference>
<dbReference type="Pfam" id="PF04542">
    <property type="entry name" value="Sigma70_r2"/>
    <property type="match status" value="1"/>
</dbReference>
<dbReference type="InterPro" id="IPR036388">
    <property type="entry name" value="WH-like_DNA-bd_sf"/>
</dbReference>